<sequence>MFSPRYELFTVLFMNIRNKHAVHRDWVTVAKELGKKRGVSDSS</sequence>
<dbReference type="AlphaFoldDB" id="A0A6A3JYE8"/>
<name>A0A6A3JYE8_9STRA</name>
<dbReference type="EMBL" id="QXFV01001874">
    <property type="protein sequence ID" value="KAE8996763.1"/>
    <property type="molecule type" value="Genomic_DNA"/>
</dbReference>
<accession>A0A6A3JYE8</accession>
<evidence type="ECO:0000313" key="2">
    <source>
        <dbReference type="Proteomes" id="UP000429607"/>
    </source>
</evidence>
<comment type="caution">
    <text evidence="1">The sequence shown here is derived from an EMBL/GenBank/DDBJ whole genome shotgun (WGS) entry which is preliminary data.</text>
</comment>
<protein>
    <submittedName>
        <fullName evidence="1">Uncharacterized protein</fullName>
    </submittedName>
</protein>
<dbReference type="Proteomes" id="UP000429607">
    <property type="component" value="Unassembled WGS sequence"/>
</dbReference>
<reference evidence="1 2" key="1">
    <citation type="submission" date="2018-09" db="EMBL/GenBank/DDBJ databases">
        <title>Genomic investigation of the strawberry pathogen Phytophthora fragariae indicates pathogenicity is determined by transcriptional variation in three key races.</title>
        <authorList>
            <person name="Adams T.M."/>
            <person name="Armitage A.D."/>
            <person name="Sobczyk M.K."/>
            <person name="Bates H.J."/>
            <person name="Dunwell J.M."/>
            <person name="Nellist C.F."/>
            <person name="Harrison R.J."/>
        </authorList>
    </citation>
    <scope>NUCLEOTIDE SEQUENCE [LARGE SCALE GENOMIC DNA]</scope>
    <source>
        <strain evidence="1 2">SCRP249</strain>
    </source>
</reference>
<gene>
    <name evidence="1" type="ORF">PR001_g19764</name>
</gene>
<organism evidence="1 2">
    <name type="scientific">Phytophthora rubi</name>
    <dbReference type="NCBI Taxonomy" id="129364"/>
    <lineage>
        <taxon>Eukaryota</taxon>
        <taxon>Sar</taxon>
        <taxon>Stramenopiles</taxon>
        <taxon>Oomycota</taxon>
        <taxon>Peronosporomycetes</taxon>
        <taxon>Peronosporales</taxon>
        <taxon>Peronosporaceae</taxon>
        <taxon>Phytophthora</taxon>
    </lineage>
</organism>
<evidence type="ECO:0000313" key="1">
    <source>
        <dbReference type="EMBL" id="KAE8996763.1"/>
    </source>
</evidence>
<proteinExistence type="predicted"/>